<dbReference type="EMBL" id="CAJOBG010001089">
    <property type="protein sequence ID" value="CAF3893100.1"/>
    <property type="molecule type" value="Genomic_DNA"/>
</dbReference>
<dbReference type="AlphaFoldDB" id="A0A819H222"/>
<gene>
    <name evidence="1" type="ORF">OVN521_LOCUS9092</name>
</gene>
<comment type="caution">
    <text evidence="1">The sequence shown here is derived from an EMBL/GenBank/DDBJ whole genome shotgun (WGS) entry which is preliminary data.</text>
</comment>
<dbReference type="Proteomes" id="UP000663866">
    <property type="component" value="Unassembled WGS sequence"/>
</dbReference>
<accession>A0A819H222</accession>
<evidence type="ECO:0000313" key="2">
    <source>
        <dbReference type="Proteomes" id="UP000663866"/>
    </source>
</evidence>
<organism evidence="1 2">
    <name type="scientific">Rotaria magnacalcarata</name>
    <dbReference type="NCBI Taxonomy" id="392030"/>
    <lineage>
        <taxon>Eukaryota</taxon>
        <taxon>Metazoa</taxon>
        <taxon>Spiralia</taxon>
        <taxon>Gnathifera</taxon>
        <taxon>Rotifera</taxon>
        <taxon>Eurotatoria</taxon>
        <taxon>Bdelloidea</taxon>
        <taxon>Philodinida</taxon>
        <taxon>Philodinidae</taxon>
        <taxon>Rotaria</taxon>
    </lineage>
</organism>
<evidence type="ECO:0000313" key="1">
    <source>
        <dbReference type="EMBL" id="CAF3893100.1"/>
    </source>
</evidence>
<name>A0A819H222_9BILA</name>
<proteinExistence type="predicted"/>
<protein>
    <submittedName>
        <fullName evidence="1">Uncharacterized protein</fullName>
    </submittedName>
</protein>
<keyword evidence="2" id="KW-1185">Reference proteome</keyword>
<feature type="non-terminal residue" evidence="1">
    <location>
        <position position="56"/>
    </location>
</feature>
<sequence length="56" mass="6112">MFDSILDALLYPPLTTKLPWYKNKGTLLEISLVLIACITSITVGAEIGSRRSPPPP</sequence>
<reference evidence="1" key="1">
    <citation type="submission" date="2021-02" db="EMBL/GenBank/DDBJ databases">
        <authorList>
            <person name="Nowell W R."/>
        </authorList>
    </citation>
    <scope>NUCLEOTIDE SEQUENCE</scope>
</reference>